<gene>
    <name evidence="1" type="ORF">LEP1GSC024_0621</name>
</gene>
<proteinExistence type="predicted"/>
<name>M6YBY4_9LEPT</name>
<evidence type="ECO:0000313" key="2">
    <source>
        <dbReference type="Proteomes" id="UP000012138"/>
    </source>
</evidence>
<comment type="caution">
    <text evidence="1">The sequence shown here is derived from an EMBL/GenBank/DDBJ whole genome shotgun (WGS) entry which is preliminary data.</text>
</comment>
<dbReference type="AlphaFoldDB" id="M6YBY4"/>
<accession>M6YBY4</accession>
<dbReference type="EMBL" id="AKXB02000162">
    <property type="protein sequence ID" value="EMO87149.1"/>
    <property type="molecule type" value="Genomic_DNA"/>
</dbReference>
<dbReference type="PROSITE" id="PS51257">
    <property type="entry name" value="PROKAR_LIPOPROTEIN"/>
    <property type="match status" value="1"/>
</dbReference>
<dbReference type="Proteomes" id="UP000012138">
    <property type="component" value="Unassembled WGS sequence"/>
</dbReference>
<evidence type="ECO:0000313" key="1">
    <source>
        <dbReference type="EMBL" id="EMO87149.1"/>
    </source>
</evidence>
<reference evidence="1 2" key="1">
    <citation type="submission" date="2013-01" db="EMBL/GenBank/DDBJ databases">
        <authorList>
            <person name="Harkins D.M."/>
            <person name="Durkin A.S."/>
            <person name="Brinkac L.M."/>
            <person name="Haft D.H."/>
            <person name="Selengut J.D."/>
            <person name="Sanka R."/>
            <person name="DePew J."/>
            <person name="Purushe J."/>
            <person name="Whelen A.C."/>
            <person name="Vinetz J.M."/>
            <person name="Sutton G.G."/>
            <person name="Nierman W.C."/>
            <person name="Fouts D.E."/>
        </authorList>
    </citation>
    <scope>NUCLEOTIDE SEQUENCE [LARGE SCALE GENOMIC DNA]</scope>
    <source>
        <strain evidence="1 2">2001034031</strain>
    </source>
</reference>
<protein>
    <recommendedName>
        <fullName evidence="3">Lipoprotein</fullName>
    </recommendedName>
</protein>
<organism evidence="1 2">
    <name type="scientific">Leptospira noguchii str. 2001034031</name>
    <dbReference type="NCBI Taxonomy" id="1193053"/>
    <lineage>
        <taxon>Bacteria</taxon>
        <taxon>Pseudomonadati</taxon>
        <taxon>Spirochaetota</taxon>
        <taxon>Spirochaetia</taxon>
        <taxon>Leptospirales</taxon>
        <taxon>Leptospiraceae</taxon>
        <taxon>Leptospira</taxon>
    </lineage>
</organism>
<sequence>MKEFLQKAMRGASVLLILYVISSCGGEKQMDSSSLLMLLGPENPLCRPKLILTKRQV</sequence>
<evidence type="ECO:0008006" key="3">
    <source>
        <dbReference type="Google" id="ProtNLM"/>
    </source>
</evidence>